<accession>A0A4R5V7W9</accession>
<sequence>MVVRISTGKSVYGLIRYNESKRRESSAKLISHHGFSRGAENLSTQQLTQRFQSLTSLNRRTKTNAVHISLNFAPGENLKDEVLEEISRKYLNKIGFGNQPCLVYQHFDAGHPHLHLVTVNIDREGKRIETHNLGMNQSEKARKEIEQEFALVPAEKQKRIGPSIQELGKLVYGQETTKSSIQTVLNHVWNNYTFSSLGEFNAILSGFGVCAYRGEKDSERYRKGGLVFHLLDKQGKRKGVPIKASSFYLKPTLKKLKFRFARDLEKKKELCPLVKDRVVEILGKSNSLKGFQDSLKKSGILLVLNYTDTGQIYGTSYVDHLHRVGIKGSDLGKEFGANDLSRRFGLVPLSSAKPLSKGEASKFGAKVNKDWVRQTFKDLEIDPIPDFSLALSDSPYQGPVRRDRKKRKKKKDHSSES</sequence>
<evidence type="ECO:0000259" key="2">
    <source>
        <dbReference type="Pfam" id="PF03432"/>
    </source>
</evidence>
<evidence type="ECO:0000256" key="1">
    <source>
        <dbReference type="SAM" id="MobiDB-lite"/>
    </source>
</evidence>
<organism evidence="3 4">
    <name type="scientific">Algoriphagus formosus</name>
    <dbReference type="NCBI Taxonomy" id="2007308"/>
    <lineage>
        <taxon>Bacteria</taxon>
        <taxon>Pseudomonadati</taxon>
        <taxon>Bacteroidota</taxon>
        <taxon>Cytophagia</taxon>
        <taxon>Cytophagales</taxon>
        <taxon>Cyclobacteriaceae</taxon>
        <taxon>Algoriphagus</taxon>
    </lineage>
</organism>
<feature type="domain" description="MobA/VirD2-like nuclease" evidence="2">
    <location>
        <begin position="17"/>
        <end position="151"/>
    </location>
</feature>
<comment type="caution">
    <text evidence="3">The sequence shown here is derived from an EMBL/GenBank/DDBJ whole genome shotgun (WGS) entry which is preliminary data.</text>
</comment>
<dbReference type="RefSeq" id="WP_133390020.1">
    <property type="nucleotide sequence ID" value="NZ_SMUW01000028.1"/>
</dbReference>
<dbReference type="Pfam" id="PF03432">
    <property type="entry name" value="Relaxase"/>
    <property type="match status" value="1"/>
</dbReference>
<feature type="compositionally biased region" description="Basic residues" evidence="1">
    <location>
        <begin position="402"/>
        <end position="417"/>
    </location>
</feature>
<proteinExistence type="predicted"/>
<evidence type="ECO:0000313" key="4">
    <source>
        <dbReference type="Proteomes" id="UP000295438"/>
    </source>
</evidence>
<dbReference type="AlphaFoldDB" id="A0A4R5V7W9"/>
<keyword evidence="4" id="KW-1185">Reference proteome</keyword>
<protein>
    <submittedName>
        <fullName evidence="3">Relaxase/mobilization nuclease</fullName>
    </submittedName>
</protein>
<dbReference type="InterPro" id="IPR005094">
    <property type="entry name" value="Endonuclease_MobA/VirD2"/>
</dbReference>
<name>A0A4R5V7W9_9BACT</name>
<evidence type="ECO:0000313" key="3">
    <source>
        <dbReference type="EMBL" id="TDK47951.1"/>
    </source>
</evidence>
<dbReference type="EMBL" id="SMUW01000028">
    <property type="protein sequence ID" value="TDK47951.1"/>
    <property type="molecule type" value="Genomic_DNA"/>
</dbReference>
<feature type="region of interest" description="Disordered" evidence="1">
    <location>
        <begin position="386"/>
        <end position="417"/>
    </location>
</feature>
<dbReference type="Proteomes" id="UP000295438">
    <property type="component" value="Unassembled WGS sequence"/>
</dbReference>
<reference evidence="3 4" key="1">
    <citation type="submission" date="2019-03" db="EMBL/GenBank/DDBJ databases">
        <title>Algoriphagus aquimaris sp. nov., isolated form marine sediment in Pohang, Korea.</title>
        <authorList>
            <person name="Kim J."/>
            <person name="Yoon S.-H."/>
            <person name="Lee S.-S."/>
        </authorList>
    </citation>
    <scope>NUCLEOTIDE SEQUENCE [LARGE SCALE GENOMIC DNA]</scope>
    <source>
        <strain evidence="3 4">F21</strain>
    </source>
</reference>
<gene>
    <name evidence="3" type="ORF">E1898_04565</name>
</gene>